<organism evidence="2 3">
    <name type="scientific">Paspalum notatum var. saurae</name>
    <dbReference type="NCBI Taxonomy" id="547442"/>
    <lineage>
        <taxon>Eukaryota</taxon>
        <taxon>Viridiplantae</taxon>
        <taxon>Streptophyta</taxon>
        <taxon>Embryophyta</taxon>
        <taxon>Tracheophyta</taxon>
        <taxon>Spermatophyta</taxon>
        <taxon>Magnoliopsida</taxon>
        <taxon>Liliopsida</taxon>
        <taxon>Poales</taxon>
        <taxon>Poaceae</taxon>
        <taxon>PACMAD clade</taxon>
        <taxon>Panicoideae</taxon>
        <taxon>Andropogonodae</taxon>
        <taxon>Paspaleae</taxon>
        <taxon>Paspalinae</taxon>
        <taxon>Paspalum</taxon>
    </lineage>
</organism>
<dbReference type="Proteomes" id="UP001341281">
    <property type="component" value="Chromosome 02"/>
</dbReference>
<evidence type="ECO:0000313" key="2">
    <source>
        <dbReference type="EMBL" id="WVZ57358.1"/>
    </source>
</evidence>
<evidence type="ECO:0000256" key="1">
    <source>
        <dbReference type="SAM" id="MobiDB-lite"/>
    </source>
</evidence>
<evidence type="ECO:0000313" key="3">
    <source>
        <dbReference type="Proteomes" id="UP001341281"/>
    </source>
</evidence>
<proteinExistence type="predicted"/>
<dbReference type="EMBL" id="CP144746">
    <property type="protein sequence ID" value="WVZ57358.1"/>
    <property type="molecule type" value="Genomic_DNA"/>
</dbReference>
<feature type="region of interest" description="Disordered" evidence="1">
    <location>
        <begin position="1"/>
        <end position="148"/>
    </location>
</feature>
<feature type="compositionally biased region" description="Polar residues" evidence="1">
    <location>
        <begin position="136"/>
        <end position="148"/>
    </location>
</feature>
<dbReference type="AlphaFoldDB" id="A0AAQ3WC23"/>
<protein>
    <submittedName>
        <fullName evidence="2">Uncharacterized protein</fullName>
    </submittedName>
</protein>
<accession>A0AAQ3WC23</accession>
<sequence>MAESHHNAGSSIGQHGLNGNIKAKLIGKRRKQPTRTGDRRPPRRSRSTQTTPPRRNRCATPVQSKQCFHQKDPQRQGGVVIDDASEEGSDAKEHRHHRLWQKPAEALAQTPPTSPEPETRPYPAITATQRPRPVRTATSHPESKNSQP</sequence>
<name>A0AAQ3WC23_PASNO</name>
<reference evidence="2 3" key="1">
    <citation type="submission" date="2024-02" db="EMBL/GenBank/DDBJ databases">
        <title>High-quality chromosome-scale genome assembly of Pensacola bahiagrass (Paspalum notatum Flugge var. saurae).</title>
        <authorList>
            <person name="Vega J.M."/>
            <person name="Podio M."/>
            <person name="Orjuela J."/>
            <person name="Siena L.A."/>
            <person name="Pessino S.C."/>
            <person name="Combes M.C."/>
            <person name="Mariac C."/>
            <person name="Albertini E."/>
            <person name="Pupilli F."/>
            <person name="Ortiz J.P.A."/>
            <person name="Leblanc O."/>
        </authorList>
    </citation>
    <scope>NUCLEOTIDE SEQUENCE [LARGE SCALE GENOMIC DNA]</scope>
    <source>
        <strain evidence="2">R1</strain>
        <tissue evidence="2">Leaf</tissue>
    </source>
</reference>
<gene>
    <name evidence="2" type="ORF">U9M48_007752</name>
</gene>
<keyword evidence="3" id="KW-1185">Reference proteome</keyword>